<keyword evidence="3" id="KW-0238">DNA-binding</keyword>
<dbReference type="GO" id="GO:0003677">
    <property type="term" value="F:DNA binding"/>
    <property type="evidence" value="ECO:0007669"/>
    <property type="project" value="UniProtKB-KW"/>
</dbReference>
<evidence type="ECO:0000313" key="4">
    <source>
        <dbReference type="Proteomes" id="UP000197050"/>
    </source>
</evidence>
<name>A0A1Z3UCP0_BREVE</name>
<protein>
    <submittedName>
        <fullName evidence="3">DNA-binding protein</fullName>
    </submittedName>
</protein>
<gene>
    <name evidence="3" type="ORF">CEP68_16480</name>
</gene>
<dbReference type="NCBIfam" id="TIGR01764">
    <property type="entry name" value="excise"/>
    <property type="match status" value="1"/>
</dbReference>
<sequence>MSAANDNFVLTFDQTCRELQVGEHTLRAIIADGSLRAGKIGRQWRVRRDDLNAYLEALTCRSINAATSGGTTSPSTVSDTAARPARASRKTQPRLKTVSSARRSWEVYTRTSP</sequence>
<feature type="domain" description="Helix-turn-helix" evidence="2">
    <location>
        <begin position="9"/>
        <end position="57"/>
    </location>
</feature>
<dbReference type="KEGG" id="bvc:CEP68_16480"/>
<dbReference type="InterPro" id="IPR010093">
    <property type="entry name" value="SinI_DNA-bd"/>
</dbReference>
<organism evidence="3 4">
    <name type="scientific">Brevundimonas vesicularis</name>
    <name type="common">Pseudomonas vesicularis</name>
    <dbReference type="NCBI Taxonomy" id="41276"/>
    <lineage>
        <taxon>Bacteria</taxon>
        <taxon>Pseudomonadati</taxon>
        <taxon>Pseudomonadota</taxon>
        <taxon>Alphaproteobacteria</taxon>
        <taxon>Caulobacterales</taxon>
        <taxon>Caulobacteraceae</taxon>
        <taxon>Brevundimonas</taxon>
    </lineage>
</organism>
<feature type="compositionally biased region" description="Low complexity" evidence="1">
    <location>
        <begin position="67"/>
        <end position="80"/>
    </location>
</feature>
<dbReference type="Proteomes" id="UP000197050">
    <property type="component" value="Chromosome"/>
</dbReference>
<evidence type="ECO:0000256" key="1">
    <source>
        <dbReference type="SAM" id="MobiDB-lite"/>
    </source>
</evidence>
<feature type="region of interest" description="Disordered" evidence="1">
    <location>
        <begin position="65"/>
        <end position="113"/>
    </location>
</feature>
<evidence type="ECO:0000313" key="3">
    <source>
        <dbReference type="EMBL" id="ASE40950.1"/>
    </source>
</evidence>
<dbReference type="AlphaFoldDB" id="A0A1Z3UCP0"/>
<dbReference type="InterPro" id="IPR041657">
    <property type="entry name" value="HTH_17"/>
</dbReference>
<evidence type="ECO:0000259" key="2">
    <source>
        <dbReference type="Pfam" id="PF12728"/>
    </source>
</evidence>
<dbReference type="Pfam" id="PF12728">
    <property type="entry name" value="HTH_17"/>
    <property type="match status" value="1"/>
</dbReference>
<reference evidence="4" key="1">
    <citation type="submission" date="2017-06" db="EMBL/GenBank/DDBJ databases">
        <title>FDA dAtabase for Regulatory Grade micrObial Sequences (FDA-ARGOS): Supporting development and validation of Infectious Disease Dx tests.</title>
        <authorList>
            <person name="Minogue T."/>
            <person name="Wolcott M."/>
            <person name="Wasieloski L."/>
            <person name="Aguilar W."/>
            <person name="Moore D."/>
            <person name="Tallon L."/>
            <person name="Sadzewicz L."/>
            <person name="Sengamalay N."/>
            <person name="Ott S."/>
            <person name="Godinez A."/>
            <person name="Nagaraj S."/>
            <person name="Nadendla S."/>
            <person name="Geyer C."/>
            <person name="Sichtig H."/>
        </authorList>
    </citation>
    <scope>NUCLEOTIDE SEQUENCE [LARGE SCALE GENOMIC DNA]</scope>
    <source>
        <strain evidence="4">FDAARGOS_289</strain>
    </source>
</reference>
<dbReference type="EMBL" id="CP022048">
    <property type="protein sequence ID" value="ASE40950.1"/>
    <property type="molecule type" value="Genomic_DNA"/>
</dbReference>
<proteinExistence type="predicted"/>
<accession>A0A1Z3UCP0</accession>